<dbReference type="PANTHER" id="PTHR35869:SF1">
    <property type="entry name" value="OUTER-MEMBRANE LIPOPROTEIN CARRIER PROTEIN"/>
    <property type="match status" value="1"/>
</dbReference>
<evidence type="ECO:0000313" key="4">
    <source>
        <dbReference type="Proteomes" id="UP001595526"/>
    </source>
</evidence>
<protein>
    <submittedName>
        <fullName evidence="3">Outer membrane lipoprotein carrier protein LolA</fullName>
    </submittedName>
</protein>
<dbReference type="Pfam" id="PF03548">
    <property type="entry name" value="LolA"/>
    <property type="match status" value="1"/>
</dbReference>
<evidence type="ECO:0000256" key="1">
    <source>
        <dbReference type="ARBA" id="ARBA00022729"/>
    </source>
</evidence>
<accession>A0ABV7JNN4</accession>
<dbReference type="EMBL" id="JBHRTA010000038">
    <property type="protein sequence ID" value="MFC3198697.1"/>
    <property type="molecule type" value="Genomic_DNA"/>
</dbReference>
<feature type="signal peptide" evidence="2">
    <location>
        <begin position="1"/>
        <end position="24"/>
    </location>
</feature>
<feature type="chain" id="PRO_5045141419" evidence="2">
    <location>
        <begin position="25"/>
        <end position="220"/>
    </location>
</feature>
<dbReference type="Gene3D" id="2.50.20.10">
    <property type="entry name" value="Lipoprotein localisation LolA/LolB/LppX"/>
    <property type="match status" value="1"/>
</dbReference>
<evidence type="ECO:0000313" key="3">
    <source>
        <dbReference type="EMBL" id="MFC3198697.1"/>
    </source>
</evidence>
<dbReference type="SUPFAM" id="SSF89392">
    <property type="entry name" value="Prokaryotic lipoproteins and lipoprotein localization factors"/>
    <property type="match status" value="1"/>
</dbReference>
<comment type="caution">
    <text evidence="3">The sequence shown here is derived from an EMBL/GenBank/DDBJ whole genome shotgun (WGS) entry which is preliminary data.</text>
</comment>
<sequence length="220" mass="24620">MNKSAYISFVFFSALLADVTQASAQTDAAAKALLSKVSKTYEGYKTIQADFTLTVKQPQQTNNYTETGTLYMDRPTGKYHITTGSQDLISDGKTQWTVLKEENEVQVTEADNSSTALSPVNIFSFYNTGYKYISAPDERVGNHQLAVVELSPEDTRTSYFKIKLRINKTTNLIHDATIFDKGGVQYTYAIRNTKGNPQIPADKFSFKQSNYPGMEIVDLR</sequence>
<dbReference type="InterPro" id="IPR029046">
    <property type="entry name" value="LolA/LolB/LppX"/>
</dbReference>
<name>A0ABV7JNN4_9SPHI</name>
<reference evidence="4" key="1">
    <citation type="journal article" date="2019" name="Int. J. Syst. Evol. Microbiol.">
        <title>The Global Catalogue of Microorganisms (GCM) 10K type strain sequencing project: providing services to taxonomists for standard genome sequencing and annotation.</title>
        <authorList>
            <consortium name="The Broad Institute Genomics Platform"/>
            <consortium name="The Broad Institute Genome Sequencing Center for Infectious Disease"/>
            <person name="Wu L."/>
            <person name="Ma J."/>
        </authorList>
    </citation>
    <scope>NUCLEOTIDE SEQUENCE [LARGE SCALE GENOMIC DNA]</scope>
    <source>
        <strain evidence="4">KCTC 52416</strain>
    </source>
</reference>
<keyword evidence="3" id="KW-0449">Lipoprotein</keyword>
<gene>
    <name evidence="3" type="ORF">ACFOET_13835</name>
</gene>
<dbReference type="PANTHER" id="PTHR35869">
    <property type="entry name" value="OUTER-MEMBRANE LIPOPROTEIN CARRIER PROTEIN"/>
    <property type="match status" value="1"/>
</dbReference>
<keyword evidence="1 2" id="KW-0732">Signal</keyword>
<dbReference type="RefSeq" id="WP_379023604.1">
    <property type="nucleotide sequence ID" value="NZ_JBHRTA010000038.1"/>
</dbReference>
<proteinExistence type="predicted"/>
<dbReference type="InterPro" id="IPR004564">
    <property type="entry name" value="OM_lipoprot_carrier_LolA-like"/>
</dbReference>
<organism evidence="3 4">
    <name type="scientific">Parapedobacter deserti</name>
    <dbReference type="NCBI Taxonomy" id="1912957"/>
    <lineage>
        <taxon>Bacteria</taxon>
        <taxon>Pseudomonadati</taxon>
        <taxon>Bacteroidota</taxon>
        <taxon>Sphingobacteriia</taxon>
        <taxon>Sphingobacteriales</taxon>
        <taxon>Sphingobacteriaceae</taxon>
        <taxon>Parapedobacter</taxon>
    </lineage>
</organism>
<keyword evidence="4" id="KW-1185">Reference proteome</keyword>
<evidence type="ECO:0000256" key="2">
    <source>
        <dbReference type="SAM" id="SignalP"/>
    </source>
</evidence>
<dbReference type="Proteomes" id="UP001595526">
    <property type="component" value="Unassembled WGS sequence"/>
</dbReference>
<dbReference type="CDD" id="cd16325">
    <property type="entry name" value="LolA"/>
    <property type="match status" value="1"/>
</dbReference>